<dbReference type="EMBL" id="HBIJ01020353">
    <property type="protein sequence ID" value="CAE0372538.1"/>
    <property type="molecule type" value="Transcribed_RNA"/>
</dbReference>
<dbReference type="PANTHER" id="PTHR23030:SF30">
    <property type="entry name" value="TYROSINE-PROTEIN PHOSPHATASE NON-RECEPTOR TYPE 23"/>
    <property type="match status" value="1"/>
</dbReference>
<evidence type="ECO:0000259" key="2">
    <source>
        <dbReference type="PROSITE" id="PS51180"/>
    </source>
</evidence>
<dbReference type="InterPro" id="IPR038499">
    <property type="entry name" value="BRO1_sf"/>
</dbReference>
<evidence type="ECO:0000256" key="1">
    <source>
        <dbReference type="SAM" id="MobiDB-lite"/>
    </source>
</evidence>
<dbReference type="GO" id="GO:0005768">
    <property type="term" value="C:endosome"/>
    <property type="evidence" value="ECO:0007669"/>
    <property type="project" value="TreeGrafter"/>
</dbReference>
<proteinExistence type="predicted"/>
<evidence type="ECO:0000313" key="4">
    <source>
        <dbReference type="EMBL" id="CAE0372538.1"/>
    </source>
</evidence>
<dbReference type="InterPro" id="IPR004328">
    <property type="entry name" value="BRO1_dom"/>
</dbReference>
<feature type="compositionally biased region" description="Low complexity" evidence="1">
    <location>
        <begin position="295"/>
        <end position="304"/>
    </location>
</feature>
<dbReference type="PANTHER" id="PTHR23030">
    <property type="entry name" value="PCD6 INTERACTING PROTEIN-RELATED"/>
    <property type="match status" value="1"/>
</dbReference>
<feature type="domain" description="BRO1" evidence="2">
    <location>
        <begin position="1"/>
        <end position="527"/>
    </location>
</feature>
<dbReference type="SMART" id="SM01041">
    <property type="entry name" value="BRO1"/>
    <property type="match status" value="1"/>
</dbReference>
<organism evidence="3">
    <name type="scientific">Aureoumbra lagunensis</name>
    <dbReference type="NCBI Taxonomy" id="44058"/>
    <lineage>
        <taxon>Eukaryota</taxon>
        <taxon>Sar</taxon>
        <taxon>Stramenopiles</taxon>
        <taxon>Ochrophyta</taxon>
        <taxon>Pelagophyceae</taxon>
        <taxon>Pelagomonadales</taxon>
        <taxon>Aureoumbra</taxon>
    </lineage>
</organism>
<feature type="compositionally biased region" description="Pro residues" evidence="1">
    <location>
        <begin position="1124"/>
        <end position="1134"/>
    </location>
</feature>
<sequence length="1291" mass="140120">MLALPFKKVPENDEEKVEFVKIVGKWVEEEFGEGEASRYRVRLRSVDTARNAALEAIAELVKQQGLAAEAVGQRTQVNELSNDGEANERLLKPLRRYAFELLSIERRTECDLSGISWQDAWPKEETSSSSFASGGKRLLAALKKKSNDNFTAYNTVVQGGLSLERWSLLYNLACAETIAGAGLERGSEQGIRAACRHFQRAAGIFSYLRKSAQNQTSSEISSQRDSTPAALLIAENTALAQAQACFYEKAIASEQVNAGVVAKLAAQAAAYYWRARAALPTPSGLVGSNLEDTSRTPPTTSDTPFLPPGQTTDTMNDPVLVSSTVSSTQHEREHFPSLQTQRSLIMKQWPRAPEYVEKTSSKLTEAHEAWAIHLEFQARCFEAASALWSSRKIGQDASNSGNGYGLQLSWLRRCGRWCSSALIVAELDGSRVTAEAARGATGLREHAAAQFSALERDNDTIYRERLPEDNELPLVHGVPLAKPAKPESWLVGCSGSSPARVALCAQQAVSGGGFKLRPSALRGLLPRSARSAVAAHAENAQRAARQALALAADGDDLERAALASLELPQALNDLDDCSSFAHHGALPESLTRRAAEAMPDQTPAEQSLRGAYGRLESARSKALVAIEEAAKIVLPNEDNDSIHDTQASTRLSRMLGIPDAEDSSPKTAKQRQELRELKEQTSLGAKTDAALMARLDDAEVVASLAALDEAMERHRGNQSPQKTQSVGEEVTLAVAECRAALTRLRANGEEWTKAARQLEIAATQEAQAAVDALDSLADAGLPLLAHHEPYDSDILSSSADESTTDDEEPPWLVPTVHTNIRRSISRNLDASAAIRLFLETRFKRIIETPAAQAQACAEKQHELVEALAAARHECSAAARRDSAARAARDALTRVADGARNMEQLALSLAEGASFYLELQRRAHALANGEFTRSIQSPNLHVPITNSVDTSISFNAATSFDPPPPPQSVGANQSPRYLQRLETPPATEPTMLYAGFSESPLLNHEQISNRLKQEQEDEALARRLAAEDQALPAYQQIPNYQPQEKIESSYQEPAVPIYHQQETSPSYQHEEIHTVPSVTPSSIVSRYEPQPRPVYDEQPVSRTTIPLAGEDLVAKILGNSSFRNIPPPYSEPPRPSVTDQEAADLELARRLDREEREEAAKQGTNRAPSYSSVPPPAYQKPFSEPPAYPSPPTSRQETKPAVYQYHLPSPPPADDAPPSAFDVKGNASNYDAPPSAFGGGSTSYATPPSMPPPAFSSLSNSTNQNGSRVPSSTATNTAYSYVDDDAPPPAFF</sequence>
<feature type="compositionally biased region" description="Low complexity" evidence="1">
    <location>
        <begin position="1073"/>
        <end position="1084"/>
    </location>
</feature>
<evidence type="ECO:0000313" key="3">
    <source>
        <dbReference type="EMBL" id="CAE0372532.1"/>
    </source>
</evidence>
<dbReference type="PROSITE" id="PS51180">
    <property type="entry name" value="BRO1"/>
    <property type="match status" value="1"/>
</dbReference>
<feature type="region of interest" description="Disordered" evidence="1">
    <location>
        <begin position="284"/>
        <end position="316"/>
    </location>
</feature>
<feature type="region of interest" description="Disordered" evidence="1">
    <location>
        <begin position="1069"/>
        <end position="1099"/>
    </location>
</feature>
<accession>A0A6S8F3S6</accession>
<feature type="compositionally biased region" description="Basic and acidic residues" evidence="1">
    <location>
        <begin position="1145"/>
        <end position="1159"/>
    </location>
</feature>
<dbReference type="Pfam" id="PF03097">
    <property type="entry name" value="BRO1"/>
    <property type="match status" value="1"/>
</dbReference>
<feature type="compositionally biased region" description="Polar residues" evidence="1">
    <location>
        <begin position="1255"/>
        <end position="1278"/>
    </location>
</feature>
<feature type="compositionally biased region" description="Pro residues" evidence="1">
    <location>
        <begin position="1172"/>
        <end position="1191"/>
    </location>
</feature>
<gene>
    <name evidence="3" type="ORF">ALAG00032_LOCUS13316</name>
    <name evidence="4" type="ORF">ALAG00032_LOCUS13322</name>
</gene>
<name>A0A6S8F3S6_9STRA</name>
<protein>
    <recommendedName>
        <fullName evidence="2">BRO1 domain-containing protein</fullName>
    </recommendedName>
</protein>
<dbReference type="Gene3D" id="1.25.40.280">
    <property type="entry name" value="alix/aip1 like domains"/>
    <property type="match status" value="1"/>
</dbReference>
<feature type="region of interest" description="Disordered" evidence="1">
    <location>
        <begin position="1122"/>
        <end position="1291"/>
    </location>
</feature>
<reference evidence="3" key="1">
    <citation type="submission" date="2021-01" db="EMBL/GenBank/DDBJ databases">
        <authorList>
            <person name="Corre E."/>
            <person name="Pelletier E."/>
            <person name="Niang G."/>
            <person name="Scheremetjew M."/>
            <person name="Finn R."/>
            <person name="Kale V."/>
            <person name="Holt S."/>
            <person name="Cochrane G."/>
            <person name="Meng A."/>
            <person name="Brown T."/>
            <person name="Cohen L."/>
        </authorList>
    </citation>
    <scope>NUCLEOTIDE SEQUENCE</scope>
    <source>
        <strain evidence="3">CCMP1510</strain>
    </source>
</reference>
<dbReference type="GO" id="GO:0043328">
    <property type="term" value="P:protein transport to vacuole involved in ubiquitin-dependent protein catabolic process via the multivesicular body sorting pathway"/>
    <property type="evidence" value="ECO:0007669"/>
    <property type="project" value="TreeGrafter"/>
</dbReference>
<dbReference type="EMBL" id="HBIJ01020346">
    <property type="protein sequence ID" value="CAE0372532.1"/>
    <property type="molecule type" value="Transcribed_RNA"/>
</dbReference>